<keyword evidence="4 9" id="KW-0732">Signal</keyword>
<evidence type="ECO:0000259" key="10">
    <source>
        <dbReference type="PROSITE" id="PS50228"/>
    </source>
</evidence>
<organism evidence="11 12">
    <name type="scientific">Perilla frutescens var. hirtella</name>
    <name type="common">Perilla citriodora</name>
    <name type="synonym">Perilla setoyensis</name>
    <dbReference type="NCBI Taxonomy" id="608512"/>
    <lineage>
        <taxon>Eukaryota</taxon>
        <taxon>Viridiplantae</taxon>
        <taxon>Streptophyta</taxon>
        <taxon>Embryophyta</taxon>
        <taxon>Tracheophyta</taxon>
        <taxon>Spermatophyta</taxon>
        <taxon>Magnoliopsida</taxon>
        <taxon>eudicotyledons</taxon>
        <taxon>Gunneridae</taxon>
        <taxon>Pentapetalae</taxon>
        <taxon>asterids</taxon>
        <taxon>lamiids</taxon>
        <taxon>Lamiales</taxon>
        <taxon>Lamiaceae</taxon>
        <taxon>Nepetoideae</taxon>
        <taxon>Elsholtzieae</taxon>
        <taxon>Perilla</taxon>
    </lineage>
</organism>
<protein>
    <recommendedName>
        <fullName evidence="3 7">Beta-galactosidase</fullName>
        <ecNumber evidence="3 7">3.2.1.23</ecNumber>
    </recommendedName>
</protein>
<dbReference type="CDD" id="cd22842">
    <property type="entry name" value="Gal_Rha_Lectin_BGal"/>
    <property type="match status" value="1"/>
</dbReference>
<comment type="similarity">
    <text evidence="2 8">Belongs to the glycosyl hydrolase 35 family.</text>
</comment>
<dbReference type="Pfam" id="PF02140">
    <property type="entry name" value="SUEL_Lectin"/>
    <property type="match status" value="1"/>
</dbReference>
<dbReference type="Gene3D" id="2.60.120.740">
    <property type="match status" value="1"/>
</dbReference>
<dbReference type="InterPro" id="IPR041392">
    <property type="entry name" value="GHD"/>
</dbReference>
<reference evidence="11 12" key="1">
    <citation type="journal article" date="2021" name="Nat. Commun.">
        <title>Incipient diploidization of the medicinal plant Perilla within 10,000 years.</title>
        <authorList>
            <person name="Zhang Y."/>
            <person name="Shen Q."/>
            <person name="Leng L."/>
            <person name="Zhang D."/>
            <person name="Chen S."/>
            <person name="Shi Y."/>
            <person name="Ning Z."/>
            <person name="Chen S."/>
        </authorList>
    </citation>
    <scope>NUCLEOTIDE SEQUENCE [LARGE SCALE GENOMIC DNA]</scope>
    <source>
        <strain evidence="12">cv. PC099</strain>
    </source>
</reference>
<feature type="domain" description="SUEL-type lectin" evidence="10">
    <location>
        <begin position="689"/>
        <end position="775"/>
    </location>
</feature>
<keyword evidence="5 7" id="KW-0378">Hydrolase</keyword>
<evidence type="ECO:0000256" key="6">
    <source>
        <dbReference type="ARBA" id="ARBA00023295"/>
    </source>
</evidence>
<comment type="catalytic activity">
    <reaction evidence="1 7">
        <text>Hydrolysis of terminal non-reducing beta-D-galactose residues in beta-D-galactosides.</text>
        <dbReference type="EC" id="3.2.1.23"/>
    </reaction>
</comment>
<feature type="signal peptide" evidence="9">
    <location>
        <begin position="1"/>
        <end position="27"/>
    </location>
</feature>
<dbReference type="InterPro" id="IPR000922">
    <property type="entry name" value="Lectin_gal-bd_dom"/>
</dbReference>
<sequence length="775" mass="87347">MRICSRIYSKSVWLWVVILSLNACVYAVEVSHDERAIKIDGERRILFSGAIHYPRSTADMWPELIKKAKAGGLDAIETYVFWNAHEPVRRQYDFNGNLDLIRFIKTVQTEGLYVFLRIGPYVCAEWNYGGFPVWLHNLPGIQLRTANDVYMEEMQNFTTLIVDMVKQEKLFASQGGPIILAQIENEYGNIMGDYGAAGEAYINWCAKMADSLNIGVPWVMCQQTNAPKPMIETCNGFYCHEFKPTWGNKHPYRPAEDVAFAVALFFQNGGLNQPKYGHLKELHDVLHSIEKILTYGNISIIEFGNSVNATVYSYHGKSSCFLGNANSTSDATVNYEGVDYIIPAWSISILPDCKKEVYNTAKVNTQTSVMVKKSNEAENEPIALKWTWKNENFDKTILHGKGQLSATRILDQKVMNDVSDYLWYMTSVNLKKDFIWSRNMSIRVNGTGHVLHAYVNGKYIGSKWGGNDDATGASSIYENKVKLKLGRNQITLLSATVGLKNYGAQFDLARAGLIGPIEIVGRRGDETIIMDLSNHKWTYQKGLDDEQFSYRAKSTTKWRSDNLPINRSMTWYKTRFKAPLGEEPVVVDLQGLGKGMAWVNGHSLGRYWPTYIAGKDNCSELQTCDYRGKYSAEKCVLGCSQPTQRWYHMPRSFLKGEDVNELVVFEEFGGNPSWVNFRTDVVGSVCGSAYENRTMELWCEGRPISSIKFATFGDPRGTCGSFREGTCNSKFDAMPIIVRECVGKESCRISASEGVFGSTDCEDSVFKKLVVEAVC</sequence>
<dbReference type="InterPro" id="IPR001944">
    <property type="entry name" value="Glycoside_Hdrlase_35"/>
</dbReference>
<dbReference type="Proteomes" id="UP001190926">
    <property type="component" value="Unassembled WGS sequence"/>
</dbReference>
<keyword evidence="12" id="KW-1185">Reference proteome</keyword>
<evidence type="ECO:0000313" key="11">
    <source>
        <dbReference type="EMBL" id="KAH6828560.1"/>
    </source>
</evidence>
<dbReference type="InterPro" id="IPR031330">
    <property type="entry name" value="Gly_Hdrlase_35_cat"/>
</dbReference>
<dbReference type="FunFam" id="3.20.20.80:FF:000006">
    <property type="entry name" value="Beta-galactosidase"/>
    <property type="match status" value="1"/>
</dbReference>
<dbReference type="Pfam" id="PF17834">
    <property type="entry name" value="GHD"/>
    <property type="match status" value="1"/>
</dbReference>
<dbReference type="PRINTS" id="PR00742">
    <property type="entry name" value="GLHYDRLASE35"/>
</dbReference>
<dbReference type="InterPro" id="IPR019801">
    <property type="entry name" value="Glyco_hydro_35_CS"/>
</dbReference>
<dbReference type="InterPro" id="IPR043159">
    <property type="entry name" value="Lectin_gal-bd_sf"/>
</dbReference>
<dbReference type="InterPro" id="IPR048913">
    <property type="entry name" value="BetaGal_gal-bd"/>
</dbReference>
<evidence type="ECO:0000256" key="8">
    <source>
        <dbReference type="RuleBase" id="RU003679"/>
    </source>
</evidence>
<gene>
    <name evidence="11" type="ORF">C2S53_013808</name>
</gene>
<dbReference type="Pfam" id="PF21467">
    <property type="entry name" value="BetaGal_gal-bd"/>
    <property type="match status" value="1"/>
</dbReference>
<name>A0AAD4J7B4_PERFH</name>
<dbReference type="PANTHER" id="PTHR23421">
    <property type="entry name" value="BETA-GALACTOSIDASE RELATED"/>
    <property type="match status" value="1"/>
</dbReference>
<dbReference type="Pfam" id="PF01301">
    <property type="entry name" value="Glyco_hydro_35"/>
    <property type="match status" value="1"/>
</dbReference>
<dbReference type="PROSITE" id="PS01182">
    <property type="entry name" value="GLYCOSYL_HYDROL_F35"/>
    <property type="match status" value="1"/>
</dbReference>
<feature type="chain" id="PRO_5041901133" description="Beta-galactosidase" evidence="9">
    <location>
        <begin position="28"/>
        <end position="775"/>
    </location>
</feature>
<dbReference type="EMBL" id="SDAM02000122">
    <property type="protein sequence ID" value="KAH6828560.1"/>
    <property type="molecule type" value="Genomic_DNA"/>
</dbReference>
<dbReference type="Gene3D" id="3.20.20.80">
    <property type="entry name" value="Glycosidases"/>
    <property type="match status" value="1"/>
</dbReference>
<evidence type="ECO:0000256" key="5">
    <source>
        <dbReference type="ARBA" id="ARBA00022801"/>
    </source>
</evidence>
<evidence type="ECO:0000256" key="3">
    <source>
        <dbReference type="ARBA" id="ARBA00012756"/>
    </source>
</evidence>
<dbReference type="InterPro" id="IPR017853">
    <property type="entry name" value="GH"/>
</dbReference>
<proteinExistence type="inferred from homology"/>
<evidence type="ECO:0000256" key="9">
    <source>
        <dbReference type="SAM" id="SignalP"/>
    </source>
</evidence>
<evidence type="ECO:0000256" key="1">
    <source>
        <dbReference type="ARBA" id="ARBA00001412"/>
    </source>
</evidence>
<dbReference type="SUPFAM" id="SSF49785">
    <property type="entry name" value="Galactose-binding domain-like"/>
    <property type="match status" value="2"/>
</dbReference>
<keyword evidence="6 7" id="KW-0326">Glycosidase</keyword>
<comment type="caution">
    <text evidence="11">The sequence shown here is derived from an EMBL/GenBank/DDBJ whole genome shotgun (WGS) entry which is preliminary data.</text>
</comment>
<evidence type="ECO:0000313" key="12">
    <source>
        <dbReference type="Proteomes" id="UP001190926"/>
    </source>
</evidence>
<dbReference type="SUPFAM" id="SSF51445">
    <property type="entry name" value="(Trans)glycosidases"/>
    <property type="match status" value="1"/>
</dbReference>
<dbReference type="PROSITE" id="PS50228">
    <property type="entry name" value="SUEL_LECTIN"/>
    <property type="match status" value="1"/>
</dbReference>
<evidence type="ECO:0000256" key="2">
    <source>
        <dbReference type="ARBA" id="ARBA00009809"/>
    </source>
</evidence>
<dbReference type="Gene3D" id="2.60.120.260">
    <property type="entry name" value="Galactose-binding domain-like"/>
    <property type="match status" value="2"/>
</dbReference>
<accession>A0AAD4J7B4</accession>
<evidence type="ECO:0000256" key="7">
    <source>
        <dbReference type="RuleBase" id="RU000675"/>
    </source>
</evidence>
<dbReference type="GO" id="GO:0004565">
    <property type="term" value="F:beta-galactosidase activity"/>
    <property type="evidence" value="ECO:0007669"/>
    <property type="project" value="UniProtKB-EC"/>
</dbReference>
<evidence type="ECO:0000256" key="4">
    <source>
        <dbReference type="ARBA" id="ARBA00022729"/>
    </source>
</evidence>
<dbReference type="EC" id="3.2.1.23" evidence="3 7"/>
<dbReference type="InterPro" id="IPR008979">
    <property type="entry name" value="Galactose-bd-like_sf"/>
</dbReference>
<dbReference type="GO" id="GO:0030246">
    <property type="term" value="F:carbohydrate binding"/>
    <property type="evidence" value="ECO:0007669"/>
    <property type="project" value="InterPro"/>
</dbReference>
<dbReference type="GO" id="GO:0005975">
    <property type="term" value="P:carbohydrate metabolic process"/>
    <property type="evidence" value="ECO:0007669"/>
    <property type="project" value="InterPro"/>
</dbReference>
<dbReference type="AlphaFoldDB" id="A0AAD4J7B4"/>